<dbReference type="GO" id="GO:0000271">
    <property type="term" value="P:polysaccharide biosynthetic process"/>
    <property type="evidence" value="ECO:0007669"/>
    <property type="project" value="InterPro"/>
</dbReference>
<protein>
    <submittedName>
        <fullName evidence="7">Phenylalanine 4-monooxygenase</fullName>
    </submittedName>
</protein>
<evidence type="ECO:0000256" key="4">
    <source>
        <dbReference type="ARBA" id="ARBA00023136"/>
    </source>
</evidence>
<accession>A0A928USP8</accession>
<dbReference type="RefSeq" id="WP_196934935.1">
    <property type="nucleotide sequence ID" value="NZ_MU158698.1"/>
</dbReference>
<sequence>MNIDLLKQKLSNETIKYLFFGSLNIFIGWVIYFVNYNYIIEKENVEIFDFLTISPHIFSLLSTFPFTFFMGYFFNYYFVFKYKTDNMGKSMYRYFIACMGSIVINYILLKLFVDLFGWYPTPSQILTTCLVTLYSFSMQKRFTFKTVPIK</sequence>
<keyword evidence="8" id="KW-1185">Reference proteome</keyword>
<dbReference type="Proteomes" id="UP000616201">
    <property type="component" value="Unassembled WGS sequence"/>
</dbReference>
<dbReference type="GO" id="GO:0016020">
    <property type="term" value="C:membrane"/>
    <property type="evidence" value="ECO:0007669"/>
    <property type="project" value="UniProtKB-SubCell"/>
</dbReference>
<dbReference type="InterPro" id="IPR007267">
    <property type="entry name" value="GtrA_DPMS_TM"/>
</dbReference>
<feature type="domain" description="GtrA/DPMS transmembrane" evidence="6">
    <location>
        <begin position="16"/>
        <end position="144"/>
    </location>
</feature>
<organism evidence="7 8">
    <name type="scientific">Sphingobacterium hungaricum</name>
    <dbReference type="NCBI Taxonomy" id="2082723"/>
    <lineage>
        <taxon>Bacteria</taxon>
        <taxon>Pseudomonadati</taxon>
        <taxon>Bacteroidota</taxon>
        <taxon>Sphingobacteriia</taxon>
        <taxon>Sphingobacteriales</taxon>
        <taxon>Sphingobacteriaceae</taxon>
        <taxon>Sphingobacterium</taxon>
    </lineage>
</organism>
<evidence type="ECO:0000313" key="7">
    <source>
        <dbReference type="EMBL" id="MBE8712606.1"/>
    </source>
</evidence>
<feature type="transmembrane region" description="Helical" evidence="5">
    <location>
        <begin position="91"/>
        <end position="109"/>
    </location>
</feature>
<comment type="subcellular location">
    <subcellularLocation>
        <location evidence="1">Membrane</location>
        <topology evidence="1">Multi-pass membrane protein</topology>
    </subcellularLocation>
</comment>
<gene>
    <name evidence="7" type="ORF">C4F49_02775</name>
</gene>
<dbReference type="AlphaFoldDB" id="A0A928USP8"/>
<feature type="transmembrane region" description="Helical" evidence="5">
    <location>
        <begin position="56"/>
        <end position="79"/>
    </location>
</feature>
<evidence type="ECO:0000256" key="3">
    <source>
        <dbReference type="ARBA" id="ARBA00022989"/>
    </source>
</evidence>
<reference evidence="7" key="1">
    <citation type="submission" date="2018-02" db="EMBL/GenBank/DDBJ databases">
        <authorList>
            <person name="Vasarhelyi B.M."/>
            <person name="Deshmukh S."/>
            <person name="Balint B."/>
            <person name="Kukolya J."/>
        </authorList>
    </citation>
    <scope>NUCLEOTIDE SEQUENCE</scope>
    <source>
        <strain evidence="7">KB22</strain>
    </source>
</reference>
<keyword evidence="2 5" id="KW-0812">Transmembrane</keyword>
<evidence type="ECO:0000256" key="5">
    <source>
        <dbReference type="SAM" id="Phobius"/>
    </source>
</evidence>
<keyword evidence="3 5" id="KW-1133">Transmembrane helix</keyword>
<dbReference type="EMBL" id="PRDK01000001">
    <property type="protein sequence ID" value="MBE8712606.1"/>
    <property type="molecule type" value="Genomic_DNA"/>
</dbReference>
<evidence type="ECO:0000313" key="8">
    <source>
        <dbReference type="Proteomes" id="UP000616201"/>
    </source>
</evidence>
<keyword evidence="4 5" id="KW-0472">Membrane</keyword>
<name>A0A928USP8_9SPHI</name>
<comment type="caution">
    <text evidence="7">The sequence shown here is derived from an EMBL/GenBank/DDBJ whole genome shotgun (WGS) entry which is preliminary data.</text>
</comment>
<feature type="transmembrane region" description="Helical" evidence="5">
    <location>
        <begin position="17"/>
        <end position="36"/>
    </location>
</feature>
<evidence type="ECO:0000259" key="6">
    <source>
        <dbReference type="Pfam" id="PF04138"/>
    </source>
</evidence>
<proteinExistence type="predicted"/>
<dbReference type="Pfam" id="PF04138">
    <property type="entry name" value="GtrA_DPMS_TM"/>
    <property type="match status" value="1"/>
</dbReference>
<evidence type="ECO:0000256" key="2">
    <source>
        <dbReference type="ARBA" id="ARBA00022692"/>
    </source>
</evidence>
<feature type="transmembrane region" description="Helical" evidence="5">
    <location>
        <begin position="115"/>
        <end position="136"/>
    </location>
</feature>
<evidence type="ECO:0000256" key="1">
    <source>
        <dbReference type="ARBA" id="ARBA00004141"/>
    </source>
</evidence>